<organism evidence="2 3">
    <name type="scientific">Candidatus Paraluminiphilus aquimaris</name>
    <dbReference type="NCBI Taxonomy" id="2518994"/>
    <lineage>
        <taxon>Bacteria</taxon>
        <taxon>Pseudomonadati</taxon>
        <taxon>Pseudomonadota</taxon>
        <taxon>Gammaproteobacteria</taxon>
        <taxon>Cellvibrionales</taxon>
        <taxon>Halieaceae</taxon>
        <taxon>Candidatus Paraluminiphilus</taxon>
    </lineage>
</organism>
<proteinExistence type="predicted"/>
<keyword evidence="1" id="KW-1133">Transmembrane helix</keyword>
<gene>
    <name evidence="2" type="ORF">E0F26_06570</name>
</gene>
<feature type="transmembrane region" description="Helical" evidence="1">
    <location>
        <begin position="38"/>
        <end position="56"/>
    </location>
</feature>
<evidence type="ECO:0000313" key="2">
    <source>
        <dbReference type="EMBL" id="UZP74422.1"/>
    </source>
</evidence>
<keyword evidence="3" id="KW-1185">Reference proteome</keyword>
<protein>
    <submittedName>
        <fullName evidence="2">Uncharacterized protein</fullName>
    </submittedName>
</protein>
<dbReference type="EMBL" id="CP036501">
    <property type="protein sequence ID" value="UZP74422.1"/>
    <property type="molecule type" value="Genomic_DNA"/>
</dbReference>
<sequence length="61" mass="7161">MKKVWDFLAKHEFWFSCLVIIGLYLAEDQTGEMRMGNLALVMFLIAGIRLAMHPMWKKSKD</sequence>
<dbReference type="RefSeq" id="WP_279240866.1">
    <property type="nucleotide sequence ID" value="NZ_CP036501.1"/>
</dbReference>
<evidence type="ECO:0000313" key="3">
    <source>
        <dbReference type="Proteomes" id="UP001317963"/>
    </source>
</evidence>
<reference evidence="2 3" key="1">
    <citation type="submission" date="2019-02" db="EMBL/GenBank/DDBJ databases">
        <title>Halieaceae_genomes.</title>
        <authorList>
            <person name="Li S.-H."/>
        </authorList>
    </citation>
    <scope>NUCLEOTIDE SEQUENCE [LARGE SCALE GENOMIC DNA]</scope>
    <source>
        <strain evidence="2 3">JH123</strain>
    </source>
</reference>
<name>A0ABY6Q6Z4_9GAMM</name>
<feature type="transmembrane region" description="Helical" evidence="1">
    <location>
        <begin position="7"/>
        <end position="26"/>
    </location>
</feature>
<accession>A0ABY6Q6Z4</accession>
<dbReference type="Proteomes" id="UP001317963">
    <property type="component" value="Chromosome"/>
</dbReference>
<evidence type="ECO:0000256" key="1">
    <source>
        <dbReference type="SAM" id="Phobius"/>
    </source>
</evidence>
<keyword evidence="1" id="KW-0812">Transmembrane</keyword>
<keyword evidence="1" id="KW-0472">Membrane</keyword>